<comment type="caution">
    <text evidence="10">The sequence shown here is derived from an EMBL/GenBank/DDBJ whole genome shotgun (WGS) entry which is preliminary data.</text>
</comment>
<dbReference type="PANTHER" id="PTHR33908:SF11">
    <property type="entry name" value="MEMBRANE PROTEIN"/>
    <property type="match status" value="1"/>
</dbReference>
<sequence length="581" mass="67453">MKKVIFIFIVIIAFFLRACGLNWDQSHHLHPDERFMTMVSSAVSMPKSIGNYFDQKNSTLNPYNFKFGFYVYGTFPLLITRFFGEITGNTGYDQIFLVGRILSVFADMGTVVLIYLFTFVMFKKRTISLLSSFFYAIAVFPIQQAHFFTVDSFTVFFSTLTLFLFTSFLINQKKDWVPLAGFSFGLTLANKISIIITLPLFLIFIFLTDFNFKNKKFFKTIVISNCLKIIVFLICGFLAFRLFQPYAFTGILKIYPQFQKNIIEASQMITGEIDYPPNIQWAYTKPLVHPFINIFKWGFGPINSLLALAEIVVFIKQIFRERKFRFVFLLLFLAMIFTYQGIQLAKYMRYFYPLYPIFAMLAGMALFEIYHTVKNKLVAKTILFFILLLSTAWTIAFMSIYRSPHSRIKASAWIYNNITPGAKLTSEEWDDGLPLGLANYNNAYKNISMGIYNSESLEKWQKITAQLSEADYIIMSSNRLFGSIPRLVQRYPVASLYYQLLFSEKLGFKKVAEITSYPCFLSLCVNDSLAEESFTVYDHPKIVIFKKDKDFSIKLLNPLLDQNLVNQTKYINPKDTNKLFF</sequence>
<keyword evidence="3" id="KW-0328">Glycosyltransferase</keyword>
<protein>
    <recommendedName>
        <fullName evidence="9">Glycosyltransferase RgtA/B/C/D-like domain-containing protein</fullName>
    </recommendedName>
</protein>
<evidence type="ECO:0000256" key="1">
    <source>
        <dbReference type="ARBA" id="ARBA00004651"/>
    </source>
</evidence>
<feature type="transmembrane region" description="Helical" evidence="8">
    <location>
        <begin position="382"/>
        <end position="401"/>
    </location>
</feature>
<keyword evidence="5 8" id="KW-0812">Transmembrane</keyword>
<dbReference type="InterPro" id="IPR038731">
    <property type="entry name" value="RgtA/B/C-like"/>
</dbReference>
<feature type="transmembrane region" description="Helical" evidence="8">
    <location>
        <begin position="154"/>
        <end position="172"/>
    </location>
</feature>
<evidence type="ECO:0000259" key="9">
    <source>
        <dbReference type="Pfam" id="PF13231"/>
    </source>
</evidence>
<evidence type="ECO:0000256" key="3">
    <source>
        <dbReference type="ARBA" id="ARBA00022676"/>
    </source>
</evidence>
<evidence type="ECO:0000256" key="2">
    <source>
        <dbReference type="ARBA" id="ARBA00022475"/>
    </source>
</evidence>
<feature type="transmembrane region" description="Helical" evidence="8">
    <location>
        <begin position="192"/>
        <end position="210"/>
    </location>
</feature>
<keyword evidence="6 8" id="KW-1133">Transmembrane helix</keyword>
<evidence type="ECO:0000313" key="10">
    <source>
        <dbReference type="EMBL" id="PIS14726.1"/>
    </source>
</evidence>
<dbReference type="GO" id="GO:0005886">
    <property type="term" value="C:plasma membrane"/>
    <property type="evidence" value="ECO:0007669"/>
    <property type="project" value="UniProtKB-SubCell"/>
</dbReference>
<feature type="domain" description="Glycosyltransferase RgtA/B/C/D-like" evidence="9">
    <location>
        <begin position="79"/>
        <end position="224"/>
    </location>
</feature>
<feature type="transmembrane region" description="Helical" evidence="8">
    <location>
        <begin position="326"/>
        <end position="344"/>
    </location>
</feature>
<dbReference type="PANTHER" id="PTHR33908">
    <property type="entry name" value="MANNOSYLTRANSFERASE YKCB-RELATED"/>
    <property type="match status" value="1"/>
</dbReference>
<evidence type="ECO:0000256" key="8">
    <source>
        <dbReference type="SAM" id="Phobius"/>
    </source>
</evidence>
<dbReference type="GO" id="GO:0009103">
    <property type="term" value="P:lipopolysaccharide biosynthetic process"/>
    <property type="evidence" value="ECO:0007669"/>
    <property type="project" value="UniProtKB-ARBA"/>
</dbReference>
<feature type="transmembrane region" description="Helical" evidence="8">
    <location>
        <begin position="67"/>
        <end position="84"/>
    </location>
</feature>
<feature type="transmembrane region" description="Helical" evidence="8">
    <location>
        <begin position="222"/>
        <end position="243"/>
    </location>
</feature>
<dbReference type="InterPro" id="IPR050297">
    <property type="entry name" value="LipidA_mod_glycosyltrf_83"/>
</dbReference>
<dbReference type="EMBL" id="PEZI01000026">
    <property type="protein sequence ID" value="PIS14726.1"/>
    <property type="molecule type" value="Genomic_DNA"/>
</dbReference>
<dbReference type="Proteomes" id="UP000230775">
    <property type="component" value="Unassembled WGS sequence"/>
</dbReference>
<accession>A0A2H0WPZ8</accession>
<evidence type="ECO:0000256" key="6">
    <source>
        <dbReference type="ARBA" id="ARBA00022989"/>
    </source>
</evidence>
<feature type="transmembrane region" description="Helical" evidence="8">
    <location>
        <begin position="126"/>
        <end position="142"/>
    </location>
</feature>
<feature type="transmembrane region" description="Helical" evidence="8">
    <location>
        <begin position="96"/>
        <end position="120"/>
    </location>
</feature>
<dbReference type="GO" id="GO:0016763">
    <property type="term" value="F:pentosyltransferase activity"/>
    <property type="evidence" value="ECO:0007669"/>
    <property type="project" value="TreeGrafter"/>
</dbReference>
<dbReference type="Pfam" id="PF13231">
    <property type="entry name" value="PMT_2"/>
    <property type="match status" value="1"/>
</dbReference>
<organism evidence="10 11">
    <name type="scientific">Candidatus Shapirobacteria bacterium CG09_land_8_20_14_0_10_39_12</name>
    <dbReference type="NCBI Taxonomy" id="1974885"/>
    <lineage>
        <taxon>Bacteria</taxon>
        <taxon>Candidatus Shapironibacteriota</taxon>
    </lineage>
</organism>
<gene>
    <name evidence="10" type="ORF">COT64_01050</name>
</gene>
<dbReference type="AlphaFoldDB" id="A0A2H0WPZ8"/>
<keyword evidence="7 8" id="KW-0472">Membrane</keyword>
<feature type="transmembrane region" description="Helical" evidence="8">
    <location>
        <begin position="350"/>
        <end position="370"/>
    </location>
</feature>
<evidence type="ECO:0000256" key="7">
    <source>
        <dbReference type="ARBA" id="ARBA00023136"/>
    </source>
</evidence>
<name>A0A2H0WPZ8_9BACT</name>
<keyword evidence="2" id="KW-1003">Cell membrane</keyword>
<keyword evidence="4" id="KW-0808">Transferase</keyword>
<evidence type="ECO:0000256" key="5">
    <source>
        <dbReference type="ARBA" id="ARBA00022692"/>
    </source>
</evidence>
<evidence type="ECO:0000313" key="11">
    <source>
        <dbReference type="Proteomes" id="UP000230775"/>
    </source>
</evidence>
<reference evidence="11" key="1">
    <citation type="submission" date="2017-09" db="EMBL/GenBank/DDBJ databases">
        <title>Depth-based differentiation of microbial function through sediment-hosted aquifers and enrichment of novel symbionts in the deep terrestrial subsurface.</title>
        <authorList>
            <person name="Probst A.J."/>
            <person name="Ladd B."/>
            <person name="Jarett J.K."/>
            <person name="Geller-Mcgrath D.E."/>
            <person name="Sieber C.M.K."/>
            <person name="Emerson J.B."/>
            <person name="Anantharaman K."/>
            <person name="Thomas B.C."/>
            <person name="Malmstrom R."/>
            <person name="Stieglmeier M."/>
            <person name="Klingl A."/>
            <person name="Woyke T."/>
            <person name="Ryan C.M."/>
            <person name="Banfield J.F."/>
        </authorList>
    </citation>
    <scope>NUCLEOTIDE SEQUENCE [LARGE SCALE GENOMIC DNA]</scope>
</reference>
<proteinExistence type="predicted"/>
<evidence type="ECO:0000256" key="4">
    <source>
        <dbReference type="ARBA" id="ARBA00022679"/>
    </source>
</evidence>
<comment type="subcellular location">
    <subcellularLocation>
        <location evidence="1">Cell membrane</location>
        <topology evidence="1">Multi-pass membrane protein</topology>
    </subcellularLocation>
</comment>